<keyword evidence="1" id="KW-1133">Transmembrane helix</keyword>
<gene>
    <name evidence="2" type="ORF">GCM10008936_04780</name>
</gene>
<proteinExistence type="predicted"/>
<keyword evidence="1" id="KW-0812">Transmembrane</keyword>
<accession>A0ABP3KEB6</accession>
<organism evidence="2 3">
    <name type="scientific">Alkalibacterium indicireducens</name>
    <dbReference type="NCBI Taxonomy" id="398758"/>
    <lineage>
        <taxon>Bacteria</taxon>
        <taxon>Bacillati</taxon>
        <taxon>Bacillota</taxon>
        <taxon>Bacilli</taxon>
        <taxon>Lactobacillales</taxon>
        <taxon>Carnobacteriaceae</taxon>
        <taxon>Alkalibacterium</taxon>
    </lineage>
</organism>
<comment type="caution">
    <text evidence="2">The sequence shown here is derived from an EMBL/GenBank/DDBJ whole genome shotgun (WGS) entry which is preliminary data.</text>
</comment>
<dbReference type="EMBL" id="BAAADA010000041">
    <property type="protein sequence ID" value="GAA0477584.1"/>
    <property type="molecule type" value="Genomic_DNA"/>
</dbReference>
<dbReference type="Proteomes" id="UP001410648">
    <property type="component" value="Unassembled WGS sequence"/>
</dbReference>
<sequence length="52" mass="5821">MPLLFAWAYIGIIIENENQLFLLTIISGVGVVFHLLASAIVGFDNMRSRAER</sequence>
<evidence type="ECO:0000313" key="3">
    <source>
        <dbReference type="Proteomes" id="UP001410648"/>
    </source>
</evidence>
<name>A0ABP3KEB6_9LACT</name>
<reference evidence="3" key="1">
    <citation type="journal article" date="2019" name="Int. J. Syst. Evol. Microbiol.">
        <title>The Global Catalogue of Microorganisms (GCM) 10K type strain sequencing project: providing services to taxonomists for standard genome sequencing and annotation.</title>
        <authorList>
            <consortium name="The Broad Institute Genomics Platform"/>
            <consortium name="The Broad Institute Genome Sequencing Center for Infectious Disease"/>
            <person name="Wu L."/>
            <person name="Ma J."/>
        </authorList>
    </citation>
    <scope>NUCLEOTIDE SEQUENCE [LARGE SCALE GENOMIC DNA]</scope>
    <source>
        <strain evidence="3">JCM 14232</strain>
    </source>
</reference>
<keyword evidence="1" id="KW-0472">Membrane</keyword>
<protein>
    <submittedName>
        <fullName evidence="2">Uncharacterized protein</fullName>
    </submittedName>
</protein>
<keyword evidence="3" id="KW-1185">Reference proteome</keyword>
<evidence type="ECO:0000256" key="1">
    <source>
        <dbReference type="SAM" id="Phobius"/>
    </source>
</evidence>
<feature type="transmembrane region" description="Helical" evidence="1">
    <location>
        <begin position="20"/>
        <end position="43"/>
    </location>
</feature>
<evidence type="ECO:0000313" key="2">
    <source>
        <dbReference type="EMBL" id="GAA0477584.1"/>
    </source>
</evidence>